<sequence>TSSDGGLTWTATLTPTAGITDSSNLITLSHTGYVDAAGNAGSGPAASNSYAIDTVRPTATIVVADTALAVGESSTVTISFSEAVSGLEIADFSVEHGALSDLTSSNGGLTWTATLTPTAGITDARNLIRLNHTGYVDAAGNTGSGPAASNSYAIDTVRPTATIVVADTALAAGASSTVTISFSEAVSGLELNDFSVENGALSDLKSSDGGLTWIATLTPTAGITDASNRITLSHTGYVDAAGNTGSGPTASNSYAIDTVRPTATIVVADTALAAGESSTVTITFSEAVSGLDIADFSVEHGALSDLTSSDGGLTWTATLTPTAGITDSRNLITLNHTGYVDAAGNTGTGATVSDAYAIDT</sequence>
<dbReference type="Gene3D" id="2.60.40.1220">
    <property type="match status" value="2"/>
</dbReference>
<dbReference type="RefSeq" id="WP_286186572.1">
    <property type="nucleotide sequence ID" value="NZ_QXMN01000251.1"/>
</dbReference>
<proteinExistence type="predicted"/>
<keyword evidence="4" id="KW-1185">Reference proteome</keyword>
<name>A0A9X8CXU8_9BURK</name>
<comment type="caution">
    <text evidence="3">The sequence shown here is derived from an EMBL/GenBank/DDBJ whole genome shotgun (WGS) entry which is preliminary data.</text>
</comment>
<evidence type="ECO:0000256" key="1">
    <source>
        <dbReference type="ARBA" id="ARBA00022729"/>
    </source>
</evidence>
<organism evidence="3 4">
    <name type="scientific">Acidovorax cavernicola</name>
    <dbReference type="NCBI Taxonomy" id="1675792"/>
    <lineage>
        <taxon>Bacteria</taxon>
        <taxon>Pseudomonadati</taxon>
        <taxon>Pseudomonadota</taxon>
        <taxon>Betaproteobacteria</taxon>
        <taxon>Burkholderiales</taxon>
        <taxon>Comamonadaceae</taxon>
        <taxon>Acidovorax</taxon>
    </lineage>
</organism>
<dbReference type="InterPro" id="IPR014755">
    <property type="entry name" value="Cu-Rt/internalin_Ig-like"/>
</dbReference>
<dbReference type="PANTHER" id="PTHR34677:SF3">
    <property type="entry name" value="BACTERIAL IG-LIKE DOMAIN-CONTAINING PROTEIN"/>
    <property type="match status" value="1"/>
</dbReference>
<evidence type="ECO:0000259" key="2">
    <source>
        <dbReference type="Pfam" id="PF19078"/>
    </source>
</evidence>
<reference evidence="3 4" key="1">
    <citation type="submission" date="2018-09" db="EMBL/GenBank/DDBJ databases">
        <title>Acidovorax cavernicola nov. sp. isolated from Gruta de las Maravillas (Aracena, Spain).</title>
        <authorList>
            <person name="Jurado V."/>
            <person name="Gutierrez-Patricio S."/>
            <person name="Gonzalez-Pimentel J.L."/>
            <person name="Miller A.Z."/>
            <person name="Laiz L."/>
            <person name="Saiz-Jimenez C."/>
        </authorList>
    </citation>
    <scope>NUCLEOTIDE SEQUENCE [LARGE SCALE GENOMIC DNA]</scope>
    <source>
        <strain evidence="3 4">1011MAR4D40.2</strain>
    </source>
</reference>
<feature type="domain" description="Bacterial Ig-like" evidence="2">
    <location>
        <begin position="155"/>
        <end position="256"/>
    </location>
</feature>
<dbReference type="Proteomes" id="UP000265619">
    <property type="component" value="Unassembled WGS sequence"/>
</dbReference>
<dbReference type="Pfam" id="PF19078">
    <property type="entry name" value="Big_12"/>
    <property type="match status" value="4"/>
</dbReference>
<feature type="domain" description="Bacterial Ig-like" evidence="2">
    <location>
        <begin position="257"/>
        <end position="358"/>
    </location>
</feature>
<feature type="non-terminal residue" evidence="3">
    <location>
        <position position="1"/>
    </location>
</feature>
<keyword evidence="1" id="KW-0732">Signal</keyword>
<evidence type="ECO:0000313" key="4">
    <source>
        <dbReference type="Proteomes" id="UP000265619"/>
    </source>
</evidence>
<dbReference type="AlphaFoldDB" id="A0A9X8CXU8"/>
<feature type="non-terminal residue" evidence="3">
    <location>
        <position position="360"/>
    </location>
</feature>
<gene>
    <name evidence="3" type="ORF">D3H34_32925</name>
</gene>
<evidence type="ECO:0000313" key="3">
    <source>
        <dbReference type="EMBL" id="RIX69922.1"/>
    </source>
</evidence>
<dbReference type="InterPro" id="IPR044048">
    <property type="entry name" value="Big_12"/>
</dbReference>
<protein>
    <recommendedName>
        <fullName evidence="2">Bacterial Ig-like domain-containing protein</fullName>
    </recommendedName>
</protein>
<feature type="domain" description="Bacterial Ig-like" evidence="2">
    <location>
        <begin position="2"/>
        <end position="52"/>
    </location>
</feature>
<accession>A0A9X8CXU8</accession>
<dbReference type="PANTHER" id="PTHR34677">
    <property type="match status" value="1"/>
</dbReference>
<feature type="domain" description="Bacterial Ig-like" evidence="2">
    <location>
        <begin position="53"/>
        <end position="154"/>
    </location>
</feature>
<dbReference type="EMBL" id="QXMN01000251">
    <property type="protein sequence ID" value="RIX69922.1"/>
    <property type="molecule type" value="Genomic_DNA"/>
</dbReference>
<dbReference type="SUPFAM" id="SSF110296">
    <property type="entry name" value="Oligoxyloglucan reducing end-specific cellobiohydrolase"/>
    <property type="match status" value="1"/>
</dbReference>